<organism evidence="3 4">
    <name type="scientific">Dendrothele bispora (strain CBS 962.96)</name>
    <dbReference type="NCBI Taxonomy" id="1314807"/>
    <lineage>
        <taxon>Eukaryota</taxon>
        <taxon>Fungi</taxon>
        <taxon>Dikarya</taxon>
        <taxon>Basidiomycota</taxon>
        <taxon>Agaricomycotina</taxon>
        <taxon>Agaricomycetes</taxon>
        <taxon>Agaricomycetidae</taxon>
        <taxon>Agaricales</taxon>
        <taxon>Agaricales incertae sedis</taxon>
        <taxon>Dendrothele</taxon>
    </lineage>
</organism>
<dbReference type="Proteomes" id="UP000297245">
    <property type="component" value="Unassembled WGS sequence"/>
</dbReference>
<keyword evidence="4" id="KW-1185">Reference proteome</keyword>
<evidence type="ECO:0000256" key="1">
    <source>
        <dbReference type="SAM" id="MobiDB-lite"/>
    </source>
</evidence>
<dbReference type="AlphaFoldDB" id="A0A4S8LIJ2"/>
<proteinExistence type="predicted"/>
<feature type="region of interest" description="Disordered" evidence="1">
    <location>
        <begin position="72"/>
        <end position="109"/>
    </location>
</feature>
<evidence type="ECO:0000313" key="4">
    <source>
        <dbReference type="Proteomes" id="UP000297245"/>
    </source>
</evidence>
<evidence type="ECO:0000256" key="2">
    <source>
        <dbReference type="SAM" id="Phobius"/>
    </source>
</evidence>
<keyword evidence="2" id="KW-0472">Membrane</keyword>
<reference evidence="3 4" key="1">
    <citation type="journal article" date="2019" name="Nat. Ecol. Evol.">
        <title>Megaphylogeny resolves global patterns of mushroom evolution.</title>
        <authorList>
            <person name="Varga T."/>
            <person name="Krizsan K."/>
            <person name="Foldi C."/>
            <person name="Dima B."/>
            <person name="Sanchez-Garcia M."/>
            <person name="Sanchez-Ramirez S."/>
            <person name="Szollosi G.J."/>
            <person name="Szarkandi J.G."/>
            <person name="Papp V."/>
            <person name="Albert L."/>
            <person name="Andreopoulos W."/>
            <person name="Angelini C."/>
            <person name="Antonin V."/>
            <person name="Barry K.W."/>
            <person name="Bougher N.L."/>
            <person name="Buchanan P."/>
            <person name="Buyck B."/>
            <person name="Bense V."/>
            <person name="Catcheside P."/>
            <person name="Chovatia M."/>
            <person name="Cooper J."/>
            <person name="Damon W."/>
            <person name="Desjardin D."/>
            <person name="Finy P."/>
            <person name="Geml J."/>
            <person name="Haridas S."/>
            <person name="Hughes K."/>
            <person name="Justo A."/>
            <person name="Karasinski D."/>
            <person name="Kautmanova I."/>
            <person name="Kiss B."/>
            <person name="Kocsube S."/>
            <person name="Kotiranta H."/>
            <person name="LaButti K.M."/>
            <person name="Lechner B.E."/>
            <person name="Liimatainen K."/>
            <person name="Lipzen A."/>
            <person name="Lukacs Z."/>
            <person name="Mihaltcheva S."/>
            <person name="Morgado L.N."/>
            <person name="Niskanen T."/>
            <person name="Noordeloos M.E."/>
            <person name="Ohm R.A."/>
            <person name="Ortiz-Santana B."/>
            <person name="Ovrebo C."/>
            <person name="Racz N."/>
            <person name="Riley R."/>
            <person name="Savchenko A."/>
            <person name="Shiryaev A."/>
            <person name="Soop K."/>
            <person name="Spirin V."/>
            <person name="Szebenyi C."/>
            <person name="Tomsovsky M."/>
            <person name="Tulloss R.E."/>
            <person name="Uehling J."/>
            <person name="Grigoriev I.V."/>
            <person name="Vagvolgyi C."/>
            <person name="Papp T."/>
            <person name="Martin F.M."/>
            <person name="Miettinen O."/>
            <person name="Hibbett D.S."/>
            <person name="Nagy L.G."/>
        </authorList>
    </citation>
    <scope>NUCLEOTIDE SEQUENCE [LARGE SCALE GENOMIC DNA]</scope>
    <source>
        <strain evidence="3 4">CBS 962.96</strain>
    </source>
</reference>
<accession>A0A4S8LIJ2</accession>
<keyword evidence="2" id="KW-0812">Transmembrane</keyword>
<gene>
    <name evidence="3" type="ORF">K435DRAFT_916034</name>
</gene>
<sequence>MPGEDGGGSFQAKLFFACSSAYCCVLQSLQEVSLFKSKCPFLFLCSLLYVVIPALAVVFVVVGESLQAKNWHNNNSFQDDEDRFKDLSDSSDDDTNNEEIATDSDMMDVDPPVMPQSLGLLQTPAAFSDAHADLMDVDN</sequence>
<evidence type="ECO:0000313" key="3">
    <source>
        <dbReference type="EMBL" id="THU88864.1"/>
    </source>
</evidence>
<name>A0A4S8LIJ2_DENBC</name>
<protein>
    <submittedName>
        <fullName evidence="3">Uncharacterized protein</fullName>
    </submittedName>
</protein>
<feature type="compositionally biased region" description="Acidic residues" evidence="1">
    <location>
        <begin position="89"/>
        <end position="108"/>
    </location>
</feature>
<dbReference type="EMBL" id="ML179391">
    <property type="protein sequence ID" value="THU88864.1"/>
    <property type="molecule type" value="Genomic_DNA"/>
</dbReference>
<feature type="transmembrane region" description="Helical" evidence="2">
    <location>
        <begin position="41"/>
        <end position="62"/>
    </location>
</feature>
<keyword evidence="2" id="KW-1133">Transmembrane helix</keyword>